<dbReference type="EMBL" id="BJXN01000006">
    <property type="protein sequence ID" value="GEM89597.1"/>
    <property type="molecule type" value="Genomic_DNA"/>
</dbReference>
<sequence>MATRREGSAFAGLGPVFLKEFADQLSGARMRLLELLIVLTAAGTIYAAIQTIKSTVGEDVFLFLRLFTTAKDPLPSFVAFAGFLVPLLAIALGFDAVNGEHQRRTLGRVLAQPIYRDALLFGKYLAGLATLALVLLATWLLITGLGILLTGLAPSGEEVARSLLYLAATLAYGGVWLAVALFFSTVFKSPTTSALAAIGLWLFFTVFWGMVAGLLAPLLSPVHYGFPEELYRRAQTELMLARVAPNTLYAEATLALLRPEVRSLGPVLPAQLEGMVLGTPLPLGQSLLLVWPQFAGLVAASVLFFTLAYVFFQRTEIRA</sequence>
<feature type="transmembrane region" description="Helical" evidence="1">
    <location>
        <begin position="118"/>
        <end position="142"/>
    </location>
</feature>
<dbReference type="OrthoDB" id="9795677at2"/>
<feature type="transmembrane region" description="Helical" evidence="1">
    <location>
        <begin position="195"/>
        <end position="219"/>
    </location>
</feature>
<reference evidence="2 3" key="1">
    <citation type="submission" date="2019-07" db="EMBL/GenBank/DDBJ databases">
        <title>Whole genome shotgun sequence of Oceanithermus desulfurans NBRC 100063.</title>
        <authorList>
            <person name="Hosoyama A."/>
            <person name="Uohara A."/>
            <person name="Ohji S."/>
            <person name="Ichikawa N."/>
        </authorList>
    </citation>
    <scope>NUCLEOTIDE SEQUENCE [LARGE SCALE GENOMIC DNA]</scope>
    <source>
        <strain evidence="2 3">NBRC 100063</strain>
    </source>
</reference>
<dbReference type="Proteomes" id="UP000321827">
    <property type="component" value="Unassembled WGS sequence"/>
</dbReference>
<comment type="caution">
    <text evidence="2">The sequence shown here is derived from an EMBL/GenBank/DDBJ whole genome shotgun (WGS) entry which is preliminary data.</text>
</comment>
<name>A0A511RKI9_9DEIN</name>
<evidence type="ECO:0000256" key="1">
    <source>
        <dbReference type="SAM" id="Phobius"/>
    </source>
</evidence>
<keyword evidence="1" id="KW-0812">Transmembrane</keyword>
<feature type="transmembrane region" description="Helical" evidence="1">
    <location>
        <begin position="290"/>
        <end position="312"/>
    </location>
</feature>
<feature type="transmembrane region" description="Helical" evidence="1">
    <location>
        <begin position="35"/>
        <end position="56"/>
    </location>
</feature>
<dbReference type="PANTHER" id="PTHR43471:SF14">
    <property type="entry name" value="ABC-2 TYPE TRANSPORT SYSTEM PERMEASE PROTEIN"/>
    <property type="match status" value="1"/>
</dbReference>
<evidence type="ECO:0000313" key="3">
    <source>
        <dbReference type="Proteomes" id="UP000321827"/>
    </source>
</evidence>
<feature type="transmembrane region" description="Helical" evidence="1">
    <location>
        <begin position="76"/>
        <end position="97"/>
    </location>
</feature>
<feature type="transmembrane region" description="Helical" evidence="1">
    <location>
        <begin position="162"/>
        <end position="183"/>
    </location>
</feature>
<organism evidence="2 3">
    <name type="scientific">Oceanithermus desulfurans NBRC 100063</name>
    <dbReference type="NCBI Taxonomy" id="1227550"/>
    <lineage>
        <taxon>Bacteria</taxon>
        <taxon>Thermotogati</taxon>
        <taxon>Deinococcota</taxon>
        <taxon>Deinococci</taxon>
        <taxon>Thermales</taxon>
        <taxon>Thermaceae</taxon>
        <taxon>Oceanithermus</taxon>
    </lineage>
</organism>
<keyword evidence="1" id="KW-0472">Membrane</keyword>
<dbReference type="RefSeq" id="WP_147146564.1">
    <property type="nucleotide sequence ID" value="NZ_BJXN01000006.1"/>
</dbReference>
<protein>
    <submittedName>
        <fullName evidence="2">ABC transporter permease</fullName>
    </submittedName>
</protein>
<evidence type="ECO:0000313" key="2">
    <source>
        <dbReference type="EMBL" id="GEM89597.1"/>
    </source>
</evidence>
<dbReference type="Pfam" id="PF12679">
    <property type="entry name" value="ABC2_membrane_2"/>
    <property type="match status" value="1"/>
</dbReference>
<gene>
    <name evidence="2" type="ORF">ODE01S_10310</name>
</gene>
<dbReference type="AlphaFoldDB" id="A0A511RKI9"/>
<dbReference type="GO" id="GO:0140359">
    <property type="term" value="F:ABC-type transporter activity"/>
    <property type="evidence" value="ECO:0007669"/>
    <property type="project" value="InterPro"/>
</dbReference>
<dbReference type="GO" id="GO:0005886">
    <property type="term" value="C:plasma membrane"/>
    <property type="evidence" value="ECO:0007669"/>
    <property type="project" value="UniProtKB-SubCell"/>
</dbReference>
<dbReference type="PANTHER" id="PTHR43471">
    <property type="entry name" value="ABC TRANSPORTER PERMEASE"/>
    <property type="match status" value="1"/>
</dbReference>
<keyword evidence="1" id="KW-1133">Transmembrane helix</keyword>
<accession>A0A511RKI9</accession>
<proteinExistence type="predicted"/>